<comment type="caution">
    <text evidence="7">The sequence shown here is derived from an EMBL/GenBank/DDBJ whole genome shotgun (WGS) entry which is preliminary data.</text>
</comment>
<evidence type="ECO:0000256" key="2">
    <source>
        <dbReference type="ARBA" id="ARBA00023015"/>
    </source>
</evidence>
<keyword evidence="3 5" id="KW-0238">DNA-binding</keyword>
<evidence type="ECO:0000313" key="8">
    <source>
        <dbReference type="Proteomes" id="UP001209317"/>
    </source>
</evidence>
<dbReference type="Pfam" id="PF00440">
    <property type="entry name" value="TetR_N"/>
    <property type="match status" value="1"/>
</dbReference>
<dbReference type="AlphaFoldDB" id="A0AAE3IJU6"/>
<dbReference type="GO" id="GO:0000976">
    <property type="term" value="F:transcription cis-regulatory region binding"/>
    <property type="evidence" value="ECO:0007669"/>
    <property type="project" value="TreeGrafter"/>
</dbReference>
<gene>
    <name evidence="7" type="ORF">OD355_00530</name>
</gene>
<dbReference type="Proteomes" id="UP001209317">
    <property type="component" value="Unassembled WGS sequence"/>
</dbReference>
<dbReference type="SUPFAM" id="SSF48498">
    <property type="entry name" value="Tetracyclin repressor-like, C-terminal domain"/>
    <property type="match status" value="1"/>
</dbReference>
<dbReference type="PROSITE" id="PS50977">
    <property type="entry name" value="HTH_TETR_2"/>
    <property type="match status" value="1"/>
</dbReference>
<dbReference type="InterPro" id="IPR009057">
    <property type="entry name" value="Homeodomain-like_sf"/>
</dbReference>
<dbReference type="GO" id="GO:0003700">
    <property type="term" value="F:DNA-binding transcription factor activity"/>
    <property type="evidence" value="ECO:0007669"/>
    <property type="project" value="TreeGrafter"/>
</dbReference>
<accession>A0AAE3IJU6</accession>
<dbReference type="RefSeq" id="WP_263036482.1">
    <property type="nucleotide sequence ID" value="NZ_JAOTPL010000001.1"/>
</dbReference>
<feature type="DNA-binding region" description="H-T-H motif" evidence="5">
    <location>
        <begin position="33"/>
        <end position="52"/>
    </location>
</feature>
<keyword evidence="2" id="KW-0805">Transcription regulation</keyword>
<evidence type="ECO:0000259" key="6">
    <source>
        <dbReference type="PROSITE" id="PS50977"/>
    </source>
</evidence>
<keyword evidence="4" id="KW-0804">Transcription</keyword>
<dbReference type="PANTHER" id="PTHR30055:SF175">
    <property type="entry name" value="HTH-TYPE TRANSCRIPTIONAL REPRESSOR KSTR2"/>
    <property type="match status" value="1"/>
</dbReference>
<dbReference type="PRINTS" id="PR00455">
    <property type="entry name" value="HTHTETR"/>
</dbReference>
<evidence type="ECO:0000313" key="7">
    <source>
        <dbReference type="EMBL" id="MCU7692994.1"/>
    </source>
</evidence>
<dbReference type="EMBL" id="JAOTPL010000001">
    <property type="protein sequence ID" value="MCU7692994.1"/>
    <property type="molecule type" value="Genomic_DNA"/>
</dbReference>
<reference evidence="7" key="1">
    <citation type="submission" date="2022-10" db="EMBL/GenBank/DDBJ databases">
        <authorList>
            <person name="Kim H.S."/>
            <person name="Kim J.-S."/>
            <person name="Suh M.K."/>
            <person name="Eom M.K."/>
            <person name="Lee J.-S."/>
        </authorList>
    </citation>
    <scope>NUCLEOTIDE SEQUENCE</scope>
    <source>
        <strain evidence="7">LIP-5</strain>
    </source>
</reference>
<dbReference type="Gene3D" id="1.10.357.10">
    <property type="entry name" value="Tetracycline Repressor, domain 2"/>
    <property type="match status" value="1"/>
</dbReference>
<dbReference type="InterPro" id="IPR036271">
    <property type="entry name" value="Tet_transcr_reg_TetR-rel_C_sf"/>
</dbReference>
<dbReference type="SUPFAM" id="SSF46689">
    <property type="entry name" value="Homeodomain-like"/>
    <property type="match status" value="1"/>
</dbReference>
<dbReference type="Pfam" id="PF17932">
    <property type="entry name" value="TetR_C_24"/>
    <property type="match status" value="1"/>
</dbReference>
<dbReference type="InterPro" id="IPR001647">
    <property type="entry name" value="HTH_TetR"/>
</dbReference>
<sequence length="196" mass="22899">MARIKTDKDVTKKDVILMAAASLFREKGYKAASMRDLAEKVGIEAASLYNHIRSKTELLHDICFNSANLYWEHIIQVERSDMSQLQKVETILRFQIKQMIEHFDERLVADREWNHLTEPYLTNYETQRHNYRKRLNEIITLGVKNGEIKEVNVPSTIWLLLHAISGIESWHRSKTKIEPELLEENMIAILIGGLKK</sequence>
<evidence type="ECO:0000256" key="5">
    <source>
        <dbReference type="PROSITE-ProRule" id="PRU00335"/>
    </source>
</evidence>
<keyword evidence="1" id="KW-0678">Repressor</keyword>
<dbReference type="InterPro" id="IPR041490">
    <property type="entry name" value="KstR2_TetR_C"/>
</dbReference>
<evidence type="ECO:0000256" key="3">
    <source>
        <dbReference type="ARBA" id="ARBA00023125"/>
    </source>
</evidence>
<organism evidence="7 8">
    <name type="scientific">Haoranjiania flava</name>
    <dbReference type="NCBI Taxonomy" id="1856322"/>
    <lineage>
        <taxon>Bacteria</taxon>
        <taxon>Pseudomonadati</taxon>
        <taxon>Bacteroidota</taxon>
        <taxon>Chitinophagia</taxon>
        <taxon>Chitinophagales</taxon>
        <taxon>Chitinophagaceae</taxon>
        <taxon>Haoranjiania</taxon>
    </lineage>
</organism>
<protein>
    <submittedName>
        <fullName evidence="7">TetR/AcrR family transcriptional regulator</fullName>
    </submittedName>
</protein>
<dbReference type="InterPro" id="IPR050109">
    <property type="entry name" value="HTH-type_TetR-like_transc_reg"/>
</dbReference>
<feature type="domain" description="HTH tetR-type" evidence="6">
    <location>
        <begin position="10"/>
        <end position="70"/>
    </location>
</feature>
<evidence type="ECO:0000256" key="4">
    <source>
        <dbReference type="ARBA" id="ARBA00023163"/>
    </source>
</evidence>
<dbReference type="PANTHER" id="PTHR30055">
    <property type="entry name" value="HTH-TYPE TRANSCRIPTIONAL REGULATOR RUTR"/>
    <property type="match status" value="1"/>
</dbReference>
<name>A0AAE3IJU6_9BACT</name>
<proteinExistence type="predicted"/>
<keyword evidence="8" id="KW-1185">Reference proteome</keyword>
<evidence type="ECO:0000256" key="1">
    <source>
        <dbReference type="ARBA" id="ARBA00022491"/>
    </source>
</evidence>